<sequence length="223" mass="25568">MKYKLICGLFLLILLVACNAGRSKENMVVEPKAPAKIELQNYQGSWTDKDFNQYTCSDCLNSVEIFVNENRENEGTISIFLYNPGRVTDSTADFQLMGNKADFIFDDDAGKGKGTVTFLEDEIHIRLSLKQAIDELNEVYDKERILVRDPYQGLKRYDPLELTKDYLHLKDTSLLELNSSAEYNEELEAGPEIEIVNKKDESGKVIEMYQVNTLNKKIEELEM</sequence>
<evidence type="ECO:0000313" key="5">
    <source>
        <dbReference type="Proteomes" id="UP000442469"/>
    </source>
</evidence>
<reference evidence="3 5" key="2">
    <citation type="submission" date="2019-11" db="EMBL/GenBank/DDBJ databases">
        <title>Draft genome sequences of five Paenibacillus species of dairy origin.</title>
        <authorList>
            <person name="Olajide A.M."/>
            <person name="Chen S."/>
            <person name="Lapointe G."/>
        </authorList>
    </citation>
    <scope>NUCLEOTIDE SEQUENCE [LARGE SCALE GENOMIC DNA]</scope>
    <source>
        <strain evidence="3 5">3CT49</strain>
    </source>
</reference>
<keyword evidence="1" id="KW-0732">Signal</keyword>
<proteinExistence type="predicted"/>
<dbReference type="RefSeq" id="WP_036619965.1">
    <property type="nucleotide sequence ID" value="NZ_BOSD01000017.1"/>
</dbReference>
<dbReference type="AlphaFoldDB" id="A0A090ZIB3"/>
<dbReference type="PATRIC" id="fig|44252.3.peg.1346"/>
<dbReference type="HOGENOM" id="CLU_1085216_0_0_9"/>
<evidence type="ECO:0000256" key="1">
    <source>
        <dbReference type="SAM" id="SignalP"/>
    </source>
</evidence>
<feature type="chain" id="PRO_5038290303" evidence="1">
    <location>
        <begin position="21"/>
        <end position="223"/>
    </location>
</feature>
<evidence type="ECO:0000313" key="2">
    <source>
        <dbReference type="EMBL" id="KFN10377.1"/>
    </source>
</evidence>
<evidence type="ECO:0000313" key="4">
    <source>
        <dbReference type="Proteomes" id="UP000029278"/>
    </source>
</evidence>
<accession>A0A090ZIB3</accession>
<keyword evidence="4" id="KW-1185">Reference proteome</keyword>
<evidence type="ECO:0000313" key="3">
    <source>
        <dbReference type="EMBL" id="MUG21914.1"/>
    </source>
</evidence>
<dbReference type="EMBL" id="JMQA01000018">
    <property type="protein sequence ID" value="KFN10377.1"/>
    <property type="molecule type" value="Genomic_DNA"/>
</dbReference>
<keyword evidence="2" id="KW-0449">Lipoprotein</keyword>
<protein>
    <submittedName>
        <fullName evidence="2">Putative lipoprotein</fullName>
    </submittedName>
</protein>
<feature type="signal peptide" evidence="1">
    <location>
        <begin position="1"/>
        <end position="20"/>
    </location>
</feature>
<dbReference type="STRING" id="44252.DJ90_888"/>
<reference evidence="2 4" key="1">
    <citation type="submission" date="2014-04" db="EMBL/GenBank/DDBJ databases">
        <authorList>
            <person name="Bishop-Lilly K.A."/>
            <person name="Broomall S.M."/>
            <person name="Chain P.S."/>
            <person name="Chertkov O."/>
            <person name="Coyne S.R."/>
            <person name="Daligault H.E."/>
            <person name="Davenport K.W."/>
            <person name="Erkkila T."/>
            <person name="Frey K.G."/>
            <person name="Gibbons H.S."/>
            <person name="Gu W."/>
            <person name="Jaissle J."/>
            <person name="Johnson S.L."/>
            <person name="Koroleva G.I."/>
            <person name="Ladner J.T."/>
            <person name="Lo C.-C."/>
            <person name="Minogue T.D."/>
            <person name="Munk C."/>
            <person name="Palacios G.F."/>
            <person name="Redden C.L."/>
            <person name="Rosenzweig C.N."/>
            <person name="Scholz M.B."/>
            <person name="Teshima H."/>
            <person name="Xu Y."/>
        </authorList>
    </citation>
    <scope>NUCLEOTIDE SEQUENCE [LARGE SCALE GENOMIC DNA]</scope>
    <source>
        <strain evidence="2 4">8244</strain>
    </source>
</reference>
<name>A0A090ZIB3_PAEMA</name>
<dbReference type="GeneID" id="77011639"/>
<dbReference type="OrthoDB" id="2626862at2"/>
<dbReference type="Proteomes" id="UP000442469">
    <property type="component" value="Unassembled WGS sequence"/>
</dbReference>
<organism evidence="2 4">
    <name type="scientific">Paenibacillus macerans</name>
    <name type="common">Bacillus macerans</name>
    <dbReference type="NCBI Taxonomy" id="44252"/>
    <lineage>
        <taxon>Bacteria</taxon>
        <taxon>Bacillati</taxon>
        <taxon>Bacillota</taxon>
        <taxon>Bacilli</taxon>
        <taxon>Bacillales</taxon>
        <taxon>Paenibacillaceae</taxon>
        <taxon>Paenibacillus</taxon>
    </lineage>
</organism>
<dbReference type="Proteomes" id="UP000029278">
    <property type="component" value="Unassembled WGS sequence"/>
</dbReference>
<gene>
    <name evidence="2" type="ORF">DJ90_888</name>
    <name evidence="3" type="ORF">GNQ08_05660</name>
</gene>
<dbReference type="PROSITE" id="PS51257">
    <property type="entry name" value="PROKAR_LIPOPROTEIN"/>
    <property type="match status" value="1"/>
</dbReference>
<comment type="caution">
    <text evidence="2">The sequence shown here is derived from an EMBL/GenBank/DDBJ whole genome shotgun (WGS) entry which is preliminary data.</text>
</comment>
<dbReference type="EMBL" id="WNZZ01000003">
    <property type="protein sequence ID" value="MUG21914.1"/>
    <property type="molecule type" value="Genomic_DNA"/>
</dbReference>